<protein>
    <recommendedName>
        <fullName evidence="4">DUF2029 domain-containing protein</fullName>
    </recommendedName>
</protein>
<dbReference type="EMBL" id="VJWX01000539">
    <property type="protein sequence ID" value="TVT24421.1"/>
    <property type="molecule type" value="Genomic_DNA"/>
</dbReference>
<feature type="non-terminal residue" evidence="2">
    <location>
        <position position="1"/>
    </location>
</feature>
<keyword evidence="3" id="KW-1185">Reference proteome</keyword>
<organism evidence="2 3">
    <name type="scientific">Amycolatopsis rhizosphaerae</name>
    <dbReference type="NCBI Taxonomy" id="2053003"/>
    <lineage>
        <taxon>Bacteria</taxon>
        <taxon>Bacillati</taxon>
        <taxon>Actinomycetota</taxon>
        <taxon>Actinomycetes</taxon>
        <taxon>Pseudonocardiales</taxon>
        <taxon>Pseudonocardiaceae</taxon>
        <taxon>Amycolatopsis</taxon>
    </lineage>
</organism>
<name>A0A558AJN3_9PSEU</name>
<feature type="transmembrane region" description="Helical" evidence="1">
    <location>
        <begin position="112"/>
        <end position="131"/>
    </location>
</feature>
<evidence type="ECO:0008006" key="4">
    <source>
        <dbReference type="Google" id="ProtNLM"/>
    </source>
</evidence>
<keyword evidence="1" id="KW-1133">Transmembrane helix</keyword>
<accession>A0A558AJN3</accession>
<gene>
    <name evidence="2" type="ORF">FNH05_32535</name>
</gene>
<comment type="caution">
    <text evidence="2">The sequence shown here is derived from an EMBL/GenBank/DDBJ whole genome shotgun (WGS) entry which is preliminary data.</text>
</comment>
<reference evidence="2 3" key="2">
    <citation type="submission" date="2019-08" db="EMBL/GenBank/DDBJ databases">
        <title>Amycolatopsis acidicola sp. nov., isolated from peat swamp forest soil.</title>
        <authorList>
            <person name="Srisuk N."/>
        </authorList>
    </citation>
    <scope>NUCLEOTIDE SEQUENCE [LARGE SCALE GENOMIC DNA]</scope>
    <source>
        <strain evidence="2 3">TBRC 6029</strain>
    </source>
</reference>
<reference evidence="2 3" key="1">
    <citation type="submission" date="2019-07" db="EMBL/GenBank/DDBJ databases">
        <authorList>
            <person name="Duangmal K."/>
            <person name="Teo W.F.A."/>
        </authorList>
    </citation>
    <scope>NUCLEOTIDE SEQUENCE [LARGE SCALE GENOMIC DNA]</scope>
    <source>
        <strain evidence="2 3">TBRC 6029</strain>
    </source>
</reference>
<evidence type="ECO:0000313" key="3">
    <source>
        <dbReference type="Proteomes" id="UP000320011"/>
    </source>
</evidence>
<feature type="transmembrane region" description="Helical" evidence="1">
    <location>
        <begin position="82"/>
        <end position="100"/>
    </location>
</feature>
<sequence>VRYWFLGGLSGGGVSGTAFKTNQTIEASLVRMGLSGIAEKGLWLLLVAALVVLVVRAMRWAGPVLALLANAGIALLVSPTSWSHYYVWVVPALVLMLAQVARHAYARSWQAVPWAAWAILTAVLFKLAPFHGLPDTDFPVVHMHWTWPQQLSAATYPLVGLALLLAFALPRQRGPRWDPALPVSPEPVAVAR</sequence>
<evidence type="ECO:0000313" key="2">
    <source>
        <dbReference type="EMBL" id="TVT24421.1"/>
    </source>
</evidence>
<feature type="transmembrane region" description="Helical" evidence="1">
    <location>
        <begin position="41"/>
        <end position="62"/>
    </location>
</feature>
<feature type="transmembrane region" description="Helical" evidence="1">
    <location>
        <begin position="151"/>
        <end position="169"/>
    </location>
</feature>
<evidence type="ECO:0000256" key="1">
    <source>
        <dbReference type="SAM" id="Phobius"/>
    </source>
</evidence>
<proteinExistence type="predicted"/>
<dbReference type="AlphaFoldDB" id="A0A558AJN3"/>
<keyword evidence="1" id="KW-0812">Transmembrane</keyword>
<dbReference type="Proteomes" id="UP000320011">
    <property type="component" value="Unassembled WGS sequence"/>
</dbReference>
<keyword evidence="1" id="KW-0472">Membrane</keyword>